<proteinExistence type="predicted"/>
<name>A0A9N8YTK0_9GLOM</name>
<gene>
    <name evidence="1" type="ORF">AMORRO_LOCUS1098</name>
</gene>
<dbReference type="Proteomes" id="UP000789342">
    <property type="component" value="Unassembled WGS sequence"/>
</dbReference>
<comment type="caution">
    <text evidence="1">The sequence shown here is derived from an EMBL/GenBank/DDBJ whole genome shotgun (WGS) entry which is preliminary data.</text>
</comment>
<dbReference type="EMBL" id="CAJVPV010000396">
    <property type="protein sequence ID" value="CAG8454934.1"/>
    <property type="molecule type" value="Genomic_DNA"/>
</dbReference>
<keyword evidence="2" id="KW-1185">Reference proteome</keyword>
<dbReference type="OrthoDB" id="2446007at2759"/>
<dbReference type="AlphaFoldDB" id="A0A9N8YTK0"/>
<evidence type="ECO:0000313" key="1">
    <source>
        <dbReference type="EMBL" id="CAG8454934.1"/>
    </source>
</evidence>
<reference evidence="1" key="1">
    <citation type="submission" date="2021-06" db="EMBL/GenBank/DDBJ databases">
        <authorList>
            <person name="Kallberg Y."/>
            <person name="Tangrot J."/>
            <person name="Rosling A."/>
        </authorList>
    </citation>
    <scope>NUCLEOTIDE SEQUENCE</scope>
    <source>
        <strain evidence="1">CL551</strain>
    </source>
</reference>
<protein>
    <submittedName>
        <fullName evidence="1">13967_t:CDS:1</fullName>
    </submittedName>
</protein>
<organism evidence="1 2">
    <name type="scientific">Acaulospora morrowiae</name>
    <dbReference type="NCBI Taxonomy" id="94023"/>
    <lineage>
        <taxon>Eukaryota</taxon>
        <taxon>Fungi</taxon>
        <taxon>Fungi incertae sedis</taxon>
        <taxon>Mucoromycota</taxon>
        <taxon>Glomeromycotina</taxon>
        <taxon>Glomeromycetes</taxon>
        <taxon>Diversisporales</taxon>
        <taxon>Acaulosporaceae</taxon>
        <taxon>Acaulospora</taxon>
    </lineage>
</organism>
<sequence>MSDFFLFPARNLPETLKYCDPQPLLKGSGFSWDFQASEALKQNLKDAIRDHFKFWKAGQLDKIKIPHYFILAGAGEGKSRTAQELPNLLIEYTNDDVDLQNRLNSYAIGSRMAFQLLQQPGEHWSIFMNRYNVLPEDVLYRIAKHHNQKFNDLNVIIVLDGLQAALNNLDDGKNKRSFFYDCISTLGSLLLSGPFIVNCCTATISMPIYDYFASSAQLRIFLPTTLLKPPEINNSPVFANDPVIKMLVDDMGGHGRALEALGEVLNGRDLNEVNFIDLINDVRSTLTKNYSGWLSKIDYLQPIFRIILSHTPVKKNTTVSGLDGKEVKIDHLIQFGLIQFKSSDPDQIVGYLSCPYIWLWIMAHANHGNANDYLLRNWDFSYYKEVFNRSGESSIPPGCQYWQHFEYFVAQFRSLKSYVYGDGQKVDLCAIHNGAKHKFVQNSMIYNRNLTLTHSVRRVSTKSGDYNQDKKILCQAEEVDIAEAKHINGNTPMQIVKDNISQQKFDDEYKKATSQGDTFILYTLTSCKGLTLQNPMSAIISKENWKEYFGPFAGRCYNYAMGPPDINKATYTQLTGIEKIGKERAITIMKERKRHEFTDKEDCNARTKIPRQDLDPFF</sequence>
<evidence type="ECO:0000313" key="2">
    <source>
        <dbReference type="Proteomes" id="UP000789342"/>
    </source>
</evidence>
<accession>A0A9N8YTK0</accession>